<proteinExistence type="predicted"/>
<feature type="compositionally biased region" description="Polar residues" evidence="1">
    <location>
        <begin position="318"/>
        <end position="342"/>
    </location>
</feature>
<reference evidence="2 3" key="1">
    <citation type="journal article" date="2016" name="Sci. Rep.">
        <title>Draft genome sequencing and secretome analysis of fungal phytopathogen Ascochyta rabiei provides insight into the necrotrophic effector repertoire.</title>
        <authorList>
            <person name="Verma S."/>
            <person name="Gazara R.K."/>
            <person name="Nizam S."/>
            <person name="Parween S."/>
            <person name="Chattopadhyay D."/>
            <person name="Verma P.K."/>
        </authorList>
    </citation>
    <scope>NUCLEOTIDE SEQUENCE [LARGE SCALE GENOMIC DNA]</scope>
    <source>
        <strain evidence="2 3">ArDII</strain>
    </source>
</reference>
<accession>A0A163F7Q8</accession>
<evidence type="ECO:0000313" key="3">
    <source>
        <dbReference type="Proteomes" id="UP000076837"/>
    </source>
</evidence>
<name>A0A163F7Q8_DIDRA</name>
<protein>
    <submittedName>
        <fullName evidence="2">Uncharacterized protein</fullName>
    </submittedName>
</protein>
<feature type="compositionally biased region" description="Polar residues" evidence="1">
    <location>
        <begin position="350"/>
        <end position="367"/>
    </location>
</feature>
<gene>
    <name evidence="2" type="ORF">ST47_g4647</name>
</gene>
<sequence length="733" mass="79624">MQPSTPVQPVSGTFFEAAKLLRPHLKARSGSHAGAAVRSGLESSTTLHTGRDADSRLSKSSTTTVVDGDEVITQLYTSSRQYEVASSRVLGAMGHLDMDVPVESPGASSAASPASSLFPLESAWCPLSSTIPTAKEEKKHGKFCQTRSGVKKSLRRDGRSIAGISADALRSGFCSTSTEHLIATKDGEGEEKVTESVCSMASDEPPRIMPLRLSRFLPKLTISIPNNGENETRFDARYDIGQNEDTASEDETYHVAPLRLRSSNLTAATKGNSSAAETSFYYAVSAKADDHVFSNLPATSRMDRPMSGSLIKLHKAMEQTSNDSIKTPSVASTASQRITHSPSLRLRHTALSSTPGLQSDSLRSHYSASEPEPNLLVLKAPKMPLQDDGGAGKALRLAPSLEEGLCADDLEVFEENAVAAAAPIVRGVDPNVVDIRHSKVSETYAEPAHTVSIHQRFEDRLAVDTLVLPDAALFPSLSMLVAKPNKNLPAVTSGTSSECMAASPSVAFKRISTACSSSTASVIIPTMPFQVLETIVFSAAYGDIECRKLASTLYNEIIEAENAGIEPRWDIHKQRLFHQSHLVQDLYSGMQHGYLRQDVFETVRQQLFPTGATEPMESRDFTAYIFGAVGSLALDEDRAQQILKLAINDEPFSESSPEEETFFERESFNTEGFVYEDSTDGDHYERLCSVPSTAGTSESPKPAPQSAWRSWKFFLKLAQLFRLGRSRRTSQTA</sequence>
<feature type="region of interest" description="Disordered" evidence="1">
    <location>
        <begin position="318"/>
        <end position="374"/>
    </location>
</feature>
<dbReference type="Proteomes" id="UP000076837">
    <property type="component" value="Unassembled WGS sequence"/>
</dbReference>
<organism evidence="2 3">
    <name type="scientific">Didymella rabiei</name>
    <name type="common">Chickpea ascochyta blight fungus</name>
    <name type="synonym">Mycosphaerella rabiei</name>
    <dbReference type="NCBI Taxonomy" id="5454"/>
    <lineage>
        <taxon>Eukaryota</taxon>
        <taxon>Fungi</taxon>
        <taxon>Dikarya</taxon>
        <taxon>Ascomycota</taxon>
        <taxon>Pezizomycotina</taxon>
        <taxon>Dothideomycetes</taxon>
        <taxon>Pleosporomycetidae</taxon>
        <taxon>Pleosporales</taxon>
        <taxon>Pleosporineae</taxon>
        <taxon>Didymellaceae</taxon>
        <taxon>Ascochyta</taxon>
    </lineage>
</organism>
<dbReference type="OrthoDB" id="3780707at2759"/>
<feature type="region of interest" description="Disordered" evidence="1">
    <location>
        <begin position="28"/>
        <end position="63"/>
    </location>
</feature>
<comment type="caution">
    <text evidence="2">The sequence shown here is derived from an EMBL/GenBank/DDBJ whole genome shotgun (WGS) entry which is preliminary data.</text>
</comment>
<evidence type="ECO:0000313" key="2">
    <source>
        <dbReference type="EMBL" id="KZM24189.1"/>
    </source>
</evidence>
<dbReference type="AlphaFoldDB" id="A0A163F7Q8"/>
<dbReference type="EMBL" id="JYNV01000171">
    <property type="protein sequence ID" value="KZM24189.1"/>
    <property type="molecule type" value="Genomic_DNA"/>
</dbReference>
<evidence type="ECO:0000256" key="1">
    <source>
        <dbReference type="SAM" id="MobiDB-lite"/>
    </source>
</evidence>
<keyword evidence="3" id="KW-1185">Reference proteome</keyword>